<reference evidence="2 3" key="1">
    <citation type="journal article" date="2019" name="Int. J. Syst. Evol. Microbiol.">
        <title>The Global Catalogue of Microorganisms (GCM) 10K type strain sequencing project: providing services to taxonomists for standard genome sequencing and annotation.</title>
        <authorList>
            <consortium name="The Broad Institute Genomics Platform"/>
            <consortium name="The Broad Institute Genome Sequencing Center for Infectious Disease"/>
            <person name="Wu L."/>
            <person name="Ma J."/>
        </authorList>
    </citation>
    <scope>NUCLEOTIDE SEQUENCE [LARGE SCALE GENOMIC DNA]</scope>
    <source>
        <strain evidence="2 3">JCM 14969</strain>
    </source>
</reference>
<dbReference type="Proteomes" id="UP001500393">
    <property type="component" value="Unassembled WGS sequence"/>
</dbReference>
<evidence type="ECO:0000313" key="2">
    <source>
        <dbReference type="EMBL" id="GAA1610508.1"/>
    </source>
</evidence>
<evidence type="ECO:0000313" key="3">
    <source>
        <dbReference type="Proteomes" id="UP001500393"/>
    </source>
</evidence>
<dbReference type="Pfam" id="PF13803">
    <property type="entry name" value="DUF4184"/>
    <property type="match status" value="1"/>
</dbReference>
<feature type="transmembrane region" description="Helical" evidence="1">
    <location>
        <begin position="34"/>
        <end position="53"/>
    </location>
</feature>
<name>A0ABN2EQC9_9ACTN</name>
<keyword evidence="3" id="KW-1185">Reference proteome</keyword>
<feature type="transmembrane region" description="Helical" evidence="1">
    <location>
        <begin position="201"/>
        <end position="227"/>
    </location>
</feature>
<organism evidence="2 3">
    <name type="scientific">Kribbella sancticallisti</name>
    <dbReference type="NCBI Taxonomy" id="460087"/>
    <lineage>
        <taxon>Bacteria</taxon>
        <taxon>Bacillati</taxon>
        <taxon>Actinomycetota</taxon>
        <taxon>Actinomycetes</taxon>
        <taxon>Propionibacteriales</taxon>
        <taxon>Kribbellaceae</taxon>
        <taxon>Kribbella</taxon>
    </lineage>
</organism>
<sequence>MAPDLLYVGPLYRFATMHIHGNLTLTLTHKFSSAFWLDPLLALLALLVFHLVLRRPLVALAPAALAARLPLPPRGFSPVRVFWIVVSVVIGGFTHVLWDSFTHYDGYFVRHNWDFFTANITSYWDVNRVLQYLSSIGGILAIAVWLYFWWRRTNPGQIEPERYVPASARYAVLAAAGLAGVAAAVLEVARAEGPLLGEAVFRLILTGLAMGGLIVLGCYVVIWHLLLLRGLRGGRVSAL</sequence>
<dbReference type="InterPro" id="IPR025238">
    <property type="entry name" value="DUF4184"/>
</dbReference>
<proteinExistence type="predicted"/>
<protein>
    <recommendedName>
        <fullName evidence="4">DUF4184 family protein</fullName>
    </recommendedName>
</protein>
<gene>
    <name evidence="2" type="ORF">GCM10009789_76070</name>
</gene>
<dbReference type="EMBL" id="BAAAOS010000058">
    <property type="protein sequence ID" value="GAA1610508.1"/>
    <property type="molecule type" value="Genomic_DNA"/>
</dbReference>
<feature type="transmembrane region" description="Helical" evidence="1">
    <location>
        <begin position="81"/>
        <end position="98"/>
    </location>
</feature>
<keyword evidence="1" id="KW-0812">Transmembrane</keyword>
<accession>A0ABN2EQC9</accession>
<feature type="transmembrane region" description="Helical" evidence="1">
    <location>
        <begin position="129"/>
        <end position="150"/>
    </location>
</feature>
<feature type="transmembrane region" description="Helical" evidence="1">
    <location>
        <begin position="170"/>
        <end position="189"/>
    </location>
</feature>
<evidence type="ECO:0000256" key="1">
    <source>
        <dbReference type="SAM" id="Phobius"/>
    </source>
</evidence>
<comment type="caution">
    <text evidence="2">The sequence shown here is derived from an EMBL/GenBank/DDBJ whole genome shotgun (WGS) entry which is preliminary data.</text>
</comment>
<keyword evidence="1" id="KW-1133">Transmembrane helix</keyword>
<keyword evidence="1" id="KW-0472">Membrane</keyword>
<evidence type="ECO:0008006" key="4">
    <source>
        <dbReference type="Google" id="ProtNLM"/>
    </source>
</evidence>